<evidence type="ECO:0000313" key="2">
    <source>
        <dbReference type="EMBL" id="SDY71828.1"/>
    </source>
</evidence>
<evidence type="ECO:0008006" key="4">
    <source>
        <dbReference type="Google" id="ProtNLM"/>
    </source>
</evidence>
<name>A0A1H3M6D3_9MICO</name>
<dbReference type="OrthoDB" id="5123379at2"/>
<dbReference type="AlphaFoldDB" id="A0A1H3M6D3"/>
<dbReference type="STRING" id="381665.SAMN05216554_1278"/>
<reference evidence="2 3" key="1">
    <citation type="submission" date="2016-10" db="EMBL/GenBank/DDBJ databases">
        <authorList>
            <person name="de Groot N.N."/>
        </authorList>
    </citation>
    <scope>NUCLEOTIDE SEQUENCE [LARGE SCALE GENOMIC DNA]</scope>
    <source>
        <strain evidence="2 3">CGMCC 4.3491</strain>
    </source>
</reference>
<dbReference type="RefSeq" id="WP_092550303.1">
    <property type="nucleotide sequence ID" value="NZ_FNPZ01000001.1"/>
</dbReference>
<keyword evidence="3" id="KW-1185">Reference proteome</keyword>
<gene>
    <name evidence="2" type="ORF">SAMN05216554_1278</name>
</gene>
<evidence type="ECO:0000313" key="3">
    <source>
        <dbReference type="Proteomes" id="UP000198891"/>
    </source>
</evidence>
<organism evidence="2 3">
    <name type="scientific">Herbiconiux ginsengi</name>
    <dbReference type="NCBI Taxonomy" id="381665"/>
    <lineage>
        <taxon>Bacteria</taxon>
        <taxon>Bacillati</taxon>
        <taxon>Actinomycetota</taxon>
        <taxon>Actinomycetes</taxon>
        <taxon>Micrococcales</taxon>
        <taxon>Microbacteriaceae</taxon>
        <taxon>Herbiconiux</taxon>
    </lineage>
</organism>
<accession>A0A1H3M6D3</accession>
<dbReference type="EMBL" id="FNPZ01000001">
    <property type="protein sequence ID" value="SDY71828.1"/>
    <property type="molecule type" value="Genomic_DNA"/>
</dbReference>
<sequence length="184" mass="19241">MSLSRKRRKALTRLKGTAEDLWVDQQAVLDRANAILREAGKQASFLADEEVRPRVSAAVGTVAPAISRNVAAAKVAGQTAKDRFASDVIPALAGTVGSAAAVLQLARNPEFVQKAGKKAAKAAKNIQKAAPKQSGGSKVGVVLLVTLGAVTVAGLGYALWQTFRADDELWIADEDPAPESNPES</sequence>
<keyword evidence="1" id="KW-0812">Transmembrane</keyword>
<dbReference type="Proteomes" id="UP000198891">
    <property type="component" value="Unassembled WGS sequence"/>
</dbReference>
<keyword evidence="1" id="KW-1133">Transmembrane helix</keyword>
<keyword evidence="1" id="KW-0472">Membrane</keyword>
<proteinExistence type="predicted"/>
<feature type="transmembrane region" description="Helical" evidence="1">
    <location>
        <begin position="139"/>
        <end position="160"/>
    </location>
</feature>
<evidence type="ECO:0000256" key="1">
    <source>
        <dbReference type="SAM" id="Phobius"/>
    </source>
</evidence>
<protein>
    <recommendedName>
        <fullName evidence="4">DNA helicase</fullName>
    </recommendedName>
</protein>